<sequence length="67" mass="7233">MRNGQNCPNGLGSIHSYAVNCAWVALNTASKASKLGCSLAYPVYLTALIQPLSQIPFSNNFVCYFGF</sequence>
<dbReference type="Proteomes" id="UP000016480">
    <property type="component" value="Unassembled WGS sequence"/>
</dbReference>
<dbReference type="EMBL" id="AHCD03000027">
    <property type="protein sequence ID" value="KAF7787865.1"/>
    <property type="molecule type" value="Genomic_DNA"/>
</dbReference>
<accession>A0A8T0CCZ1</accession>
<evidence type="ECO:0000313" key="2">
    <source>
        <dbReference type="Proteomes" id="UP000016480"/>
    </source>
</evidence>
<name>A0A8T0CCZ1_9GAMM</name>
<dbReference type="AlphaFoldDB" id="A0A8T0CCZ1"/>
<proteinExistence type="predicted"/>
<evidence type="ECO:0000313" key="1">
    <source>
        <dbReference type="EMBL" id="KAF7787865.1"/>
    </source>
</evidence>
<gene>
    <name evidence="1" type="ORF">PRUB_a2378</name>
</gene>
<protein>
    <submittedName>
        <fullName evidence="1">Uncharacterized protein</fullName>
    </submittedName>
</protein>
<comment type="caution">
    <text evidence="1">The sequence shown here is derived from an EMBL/GenBank/DDBJ whole genome shotgun (WGS) entry which is preliminary data.</text>
</comment>
<organism evidence="1 2">
    <name type="scientific">Pseudoalteromonas rubra</name>
    <dbReference type="NCBI Taxonomy" id="43658"/>
    <lineage>
        <taxon>Bacteria</taxon>
        <taxon>Pseudomonadati</taxon>
        <taxon>Pseudomonadota</taxon>
        <taxon>Gammaproteobacteria</taxon>
        <taxon>Alteromonadales</taxon>
        <taxon>Pseudoalteromonadaceae</taxon>
        <taxon>Pseudoalteromonas</taxon>
    </lineage>
</organism>
<reference evidence="1 2" key="1">
    <citation type="journal article" date="2012" name="J. Bacteriol.">
        <title>Genome sequence of the cycloprodigiosin-producing bacterial strain Pseudoalteromonas rubra ATCC 29570(T).</title>
        <authorList>
            <person name="Xie B.B."/>
            <person name="Shu Y.L."/>
            <person name="Qin Q.L."/>
            <person name="Rong J.C."/>
            <person name="Zhang X.Y."/>
            <person name="Chen X.L."/>
            <person name="Zhou B.C."/>
            <person name="Zhang Y.Z."/>
        </authorList>
    </citation>
    <scope>NUCLEOTIDE SEQUENCE [LARGE SCALE GENOMIC DNA]</scope>
    <source>
        <strain evidence="1 2">DSM 6842</strain>
    </source>
</reference>